<sequence>MANRQPLPPRHRPRTPENERAEIITHEPASWNSYRQTSSRGQLVRDFMESGLPEARAKVRVEEEFTARKPRIAPPRRRPSLTSTVRTSRTTKTEQSDESERSSRRRDPSPSRTGRSRNPSPAPTASTSRTMRSSRTRNPSPAPTASTYRTTRTEKTRQPSPSPALNASRMPRSSRRRDPSPASTTRTSRTRNTSPASTATSYQSRDPSPRANIRKWQTGMSSSTSTSGSSRSRDISPRSTVRKSRSRAPSQTPSDSTVRPSRSQQKKPATRNLSPASERERRRLRQKLLDEGTPVDMVNEMMNGLSVSDSSRSRESSPAPTSRSYATSSSRQSGPQRRSRSSSPYIDPRPPIEEMSLNMLRQEVAEEGRDQDFIDILLLRGANLGSLNTGTSKFSTRARMRSRDRDAIPLGLVWSDDPVKEREMRRASLIEHGFPARGVKLFLDEQWGPAAPASLALAARNPVYAEHGCEIKVEGNALVEREKQRQAVLESDFLHQSEKGIRLMLDEIYGPETRQARAHRKPGPDWMRAFAIMKLRYGSHPDDNSKPNSNSSSAVASFSQRQASSPSSSSYVPLPPWDPYSSSSSYSPSSSSSSSIFQIPSPSSSSSIFQIPFPPWPHRSPSTQPTFYGPQPPITWDDHLGWMMNGMPIDWNPPTGLESVRSQQPPAE</sequence>
<feature type="compositionally biased region" description="Basic and acidic residues" evidence="1">
    <location>
        <begin position="14"/>
        <end position="25"/>
    </location>
</feature>
<feature type="compositionally biased region" description="Polar residues" evidence="1">
    <location>
        <begin position="30"/>
        <end position="39"/>
    </location>
</feature>
<proteinExistence type="predicted"/>
<feature type="compositionally biased region" description="Basic residues" evidence="1">
    <location>
        <begin position="68"/>
        <end position="79"/>
    </location>
</feature>
<evidence type="ECO:0000313" key="2">
    <source>
        <dbReference type="EMBL" id="CZT50026.1"/>
    </source>
</evidence>
<protein>
    <submittedName>
        <fullName evidence="2">Uncharacterized protein</fullName>
    </submittedName>
</protein>
<feature type="compositionally biased region" description="Basic and acidic residues" evidence="1">
    <location>
        <begin position="91"/>
        <end position="109"/>
    </location>
</feature>
<keyword evidence="3" id="KW-1185">Reference proteome</keyword>
<feature type="compositionally biased region" description="Low complexity" evidence="1">
    <location>
        <begin position="546"/>
        <end position="570"/>
    </location>
</feature>
<evidence type="ECO:0000313" key="3">
    <source>
        <dbReference type="Proteomes" id="UP000177625"/>
    </source>
</evidence>
<dbReference type="AlphaFoldDB" id="A0A1E1MLS8"/>
<feature type="region of interest" description="Disordered" evidence="1">
    <location>
        <begin position="63"/>
        <end position="352"/>
    </location>
</feature>
<feature type="compositionally biased region" description="Low complexity" evidence="1">
    <location>
        <begin position="180"/>
        <end position="201"/>
    </location>
</feature>
<accession>A0A1E1MLS8</accession>
<reference evidence="3" key="1">
    <citation type="submission" date="2016-03" db="EMBL/GenBank/DDBJ databases">
        <authorList>
            <person name="Guldener U."/>
        </authorList>
    </citation>
    <scope>NUCLEOTIDE SEQUENCE [LARGE SCALE GENOMIC DNA]</scope>
</reference>
<dbReference type="EMBL" id="FJVC01000403">
    <property type="protein sequence ID" value="CZT50026.1"/>
    <property type="molecule type" value="Genomic_DNA"/>
</dbReference>
<gene>
    <name evidence="2" type="ORF">RSE6_10945</name>
</gene>
<dbReference type="Proteomes" id="UP000177625">
    <property type="component" value="Unassembled WGS sequence"/>
</dbReference>
<organism evidence="2 3">
    <name type="scientific">Rhynchosporium secalis</name>
    <name type="common">Barley scald fungus</name>
    <dbReference type="NCBI Taxonomy" id="38038"/>
    <lineage>
        <taxon>Eukaryota</taxon>
        <taxon>Fungi</taxon>
        <taxon>Dikarya</taxon>
        <taxon>Ascomycota</taxon>
        <taxon>Pezizomycotina</taxon>
        <taxon>Leotiomycetes</taxon>
        <taxon>Helotiales</taxon>
        <taxon>Ploettnerulaceae</taxon>
        <taxon>Rhynchosporium</taxon>
    </lineage>
</organism>
<feature type="region of interest" description="Disordered" evidence="1">
    <location>
        <begin position="1"/>
        <end position="39"/>
    </location>
</feature>
<feature type="compositionally biased region" description="Low complexity" evidence="1">
    <location>
        <begin position="306"/>
        <end position="344"/>
    </location>
</feature>
<feature type="compositionally biased region" description="Low complexity" evidence="1">
    <location>
        <begin position="221"/>
        <end position="230"/>
    </location>
</feature>
<evidence type="ECO:0000256" key="1">
    <source>
        <dbReference type="SAM" id="MobiDB-lite"/>
    </source>
</evidence>
<name>A0A1E1MLS8_RHYSE</name>
<feature type="region of interest" description="Disordered" evidence="1">
    <location>
        <begin position="538"/>
        <end position="574"/>
    </location>
</feature>
<feature type="compositionally biased region" description="Low complexity" evidence="1">
    <location>
        <begin position="124"/>
        <end position="137"/>
    </location>
</feature>
<feature type="compositionally biased region" description="Low complexity" evidence="1">
    <location>
        <begin position="80"/>
        <end position="90"/>
    </location>
</feature>
<feature type="compositionally biased region" description="Polar residues" evidence="1">
    <location>
        <begin position="247"/>
        <end position="263"/>
    </location>
</feature>